<evidence type="ECO:0000256" key="2">
    <source>
        <dbReference type="ARBA" id="ARBA00022573"/>
    </source>
</evidence>
<dbReference type="FunFam" id="3.30.950.10:FF:000001">
    <property type="entry name" value="Siroheme synthase"/>
    <property type="match status" value="1"/>
</dbReference>
<dbReference type="NCBIfam" id="TIGR01469">
    <property type="entry name" value="cobA_cysG_Cterm"/>
    <property type="match status" value="1"/>
</dbReference>
<feature type="domain" description="Tetrapyrrole methylase" evidence="13">
    <location>
        <begin position="170"/>
        <end position="379"/>
    </location>
</feature>
<dbReference type="PIRSF" id="PIRSF036426">
    <property type="entry name" value="Sirohaem_synth"/>
    <property type="match status" value="1"/>
</dbReference>
<evidence type="ECO:0000256" key="12">
    <source>
        <dbReference type="PIRSR" id="PIRSR036426-1"/>
    </source>
</evidence>
<protein>
    <submittedName>
        <fullName evidence="14">Uroporphyrin-III C-methyltransferase</fullName>
    </submittedName>
</protein>
<dbReference type="Pfam" id="PF00590">
    <property type="entry name" value="TP_methylase"/>
    <property type="match status" value="1"/>
</dbReference>
<evidence type="ECO:0000313" key="15">
    <source>
        <dbReference type="Proteomes" id="UP000000851"/>
    </source>
</evidence>
<dbReference type="GO" id="GO:0043115">
    <property type="term" value="F:precorrin-2 dehydrogenase activity"/>
    <property type="evidence" value="ECO:0007669"/>
    <property type="project" value="UniProtKB-EC"/>
</dbReference>
<accession>C7QJL6</accession>
<evidence type="ECO:0000256" key="9">
    <source>
        <dbReference type="ARBA" id="ARBA00023244"/>
    </source>
</evidence>
<dbReference type="FunCoup" id="C7QJL6">
    <property type="interactions" value="130"/>
</dbReference>
<dbReference type="InterPro" id="IPR035996">
    <property type="entry name" value="4pyrrol_Methylase_sf"/>
</dbReference>
<dbReference type="STRING" id="479433.Caci_2321"/>
<dbReference type="PANTHER" id="PTHR45790">
    <property type="entry name" value="SIROHEME SYNTHASE-RELATED"/>
    <property type="match status" value="1"/>
</dbReference>
<evidence type="ECO:0000256" key="7">
    <source>
        <dbReference type="ARBA" id="ARBA00023027"/>
    </source>
</evidence>
<dbReference type="Pfam" id="PF13241">
    <property type="entry name" value="NAD_binding_7"/>
    <property type="match status" value="1"/>
</dbReference>
<dbReference type="InterPro" id="IPR014777">
    <property type="entry name" value="4pyrrole_Mease_sub1"/>
</dbReference>
<dbReference type="HOGENOM" id="CLU_011276_1_0_11"/>
<dbReference type="Gene3D" id="3.40.1010.10">
    <property type="entry name" value="Cobalt-precorrin-4 Transmethylase, Domain 1"/>
    <property type="match status" value="1"/>
</dbReference>
<keyword evidence="4 14" id="KW-0808">Transferase</keyword>
<dbReference type="eggNOG" id="COG0007">
    <property type="taxonomic scope" value="Bacteria"/>
</dbReference>
<evidence type="ECO:0000256" key="10">
    <source>
        <dbReference type="ARBA" id="ARBA00023268"/>
    </source>
</evidence>
<evidence type="ECO:0000256" key="8">
    <source>
        <dbReference type="ARBA" id="ARBA00023239"/>
    </source>
</evidence>
<dbReference type="SUPFAM" id="SSF51735">
    <property type="entry name" value="NAD(P)-binding Rossmann-fold domains"/>
    <property type="match status" value="1"/>
</dbReference>
<dbReference type="GO" id="GO:0051266">
    <property type="term" value="F:sirohydrochlorin ferrochelatase activity"/>
    <property type="evidence" value="ECO:0007669"/>
    <property type="project" value="InterPro"/>
</dbReference>
<feature type="active site" description="Proton acceptor" evidence="12">
    <location>
        <position position="200"/>
    </location>
</feature>
<gene>
    <name evidence="14" type="ordered locus">Caci_2321</name>
</gene>
<keyword evidence="6" id="KW-0560">Oxidoreductase</keyword>
<dbReference type="GO" id="GO:0051287">
    <property type="term" value="F:NAD binding"/>
    <property type="evidence" value="ECO:0007669"/>
    <property type="project" value="InterPro"/>
</dbReference>
<keyword evidence="15" id="KW-1185">Reference proteome</keyword>
<dbReference type="UniPathway" id="UPA00262">
    <property type="reaction ID" value="UER00222"/>
</dbReference>
<dbReference type="InterPro" id="IPR006366">
    <property type="entry name" value="CobA/CysG_C"/>
</dbReference>
<evidence type="ECO:0000256" key="5">
    <source>
        <dbReference type="ARBA" id="ARBA00022691"/>
    </source>
</evidence>
<evidence type="ECO:0000313" key="14">
    <source>
        <dbReference type="EMBL" id="ACU71239.1"/>
    </source>
</evidence>
<dbReference type="InterPro" id="IPR012409">
    <property type="entry name" value="Sirohaem_synth"/>
</dbReference>
<dbReference type="InterPro" id="IPR050161">
    <property type="entry name" value="Siro_Cobalamin_biosynth"/>
</dbReference>
<keyword evidence="2" id="KW-0169">Cobalamin biosynthesis</keyword>
<evidence type="ECO:0000256" key="11">
    <source>
        <dbReference type="ARBA" id="ARBA00047561"/>
    </source>
</evidence>
<dbReference type="PANTHER" id="PTHR45790:SF3">
    <property type="entry name" value="S-ADENOSYL-L-METHIONINE-DEPENDENT UROPORPHYRINOGEN III METHYLTRANSFERASE, CHLOROPLASTIC"/>
    <property type="match status" value="1"/>
</dbReference>
<dbReference type="EMBL" id="CP001700">
    <property type="protein sequence ID" value="ACU71239.1"/>
    <property type="molecule type" value="Genomic_DNA"/>
</dbReference>
<organism evidence="14 15">
    <name type="scientific">Catenulispora acidiphila (strain DSM 44928 / JCM 14897 / NBRC 102108 / NRRL B-24433 / ID139908)</name>
    <dbReference type="NCBI Taxonomy" id="479433"/>
    <lineage>
        <taxon>Bacteria</taxon>
        <taxon>Bacillati</taxon>
        <taxon>Actinomycetota</taxon>
        <taxon>Actinomycetes</taxon>
        <taxon>Catenulisporales</taxon>
        <taxon>Catenulisporaceae</taxon>
        <taxon>Catenulispora</taxon>
    </lineage>
</organism>
<dbReference type="NCBIfam" id="TIGR01470">
    <property type="entry name" value="cysG_Nterm"/>
    <property type="match status" value="1"/>
</dbReference>
<keyword evidence="3 14" id="KW-0489">Methyltransferase</keyword>
<dbReference type="InterPro" id="IPR036291">
    <property type="entry name" value="NAD(P)-bd_dom_sf"/>
</dbReference>
<dbReference type="SUPFAM" id="SSF53790">
    <property type="entry name" value="Tetrapyrrole methylase"/>
    <property type="match status" value="1"/>
</dbReference>
<dbReference type="GO" id="GO:0032259">
    <property type="term" value="P:methylation"/>
    <property type="evidence" value="ECO:0007669"/>
    <property type="project" value="UniProtKB-KW"/>
</dbReference>
<dbReference type="eggNOG" id="COG1648">
    <property type="taxonomic scope" value="Bacteria"/>
</dbReference>
<dbReference type="GO" id="GO:0019354">
    <property type="term" value="P:siroheme biosynthetic process"/>
    <property type="evidence" value="ECO:0007669"/>
    <property type="project" value="UniProtKB-UniPathway"/>
</dbReference>
<dbReference type="NCBIfam" id="NF004790">
    <property type="entry name" value="PRK06136.1"/>
    <property type="match status" value="1"/>
</dbReference>
<dbReference type="CDD" id="cd11642">
    <property type="entry name" value="SUMT"/>
    <property type="match status" value="1"/>
</dbReference>
<dbReference type="GO" id="GO:0009236">
    <property type="term" value="P:cobalamin biosynthetic process"/>
    <property type="evidence" value="ECO:0007669"/>
    <property type="project" value="UniProtKB-KW"/>
</dbReference>
<comment type="catalytic activity">
    <reaction evidence="11">
        <text>precorrin-2 + NAD(+) = sirohydrochlorin + NADH + 2 H(+)</text>
        <dbReference type="Rhea" id="RHEA:15613"/>
        <dbReference type="ChEBI" id="CHEBI:15378"/>
        <dbReference type="ChEBI" id="CHEBI:57540"/>
        <dbReference type="ChEBI" id="CHEBI:57945"/>
        <dbReference type="ChEBI" id="CHEBI:58351"/>
        <dbReference type="ChEBI" id="CHEBI:58827"/>
        <dbReference type="EC" id="1.3.1.76"/>
    </reaction>
</comment>
<keyword evidence="8" id="KW-0456">Lyase</keyword>
<comment type="pathway">
    <text evidence="1">Porphyrin-containing compound metabolism; siroheme biosynthesis; sirohydrochlorin from precorrin-2: step 1/1.</text>
</comment>
<dbReference type="Gene3D" id="3.40.50.720">
    <property type="entry name" value="NAD(P)-binding Rossmann-like Domain"/>
    <property type="match status" value="1"/>
</dbReference>
<evidence type="ECO:0000256" key="4">
    <source>
        <dbReference type="ARBA" id="ARBA00022679"/>
    </source>
</evidence>
<name>C7QJL6_CATAD</name>
<dbReference type="InParanoid" id="C7QJL6"/>
<dbReference type="KEGG" id="cai:Caci_2321"/>
<evidence type="ECO:0000256" key="1">
    <source>
        <dbReference type="ARBA" id="ARBA00005010"/>
    </source>
</evidence>
<dbReference type="AlphaFoldDB" id="C7QJL6"/>
<dbReference type="InterPro" id="IPR000878">
    <property type="entry name" value="4pyrrol_Mease"/>
</dbReference>
<evidence type="ECO:0000256" key="6">
    <source>
        <dbReference type="ARBA" id="ARBA00023002"/>
    </source>
</evidence>
<reference evidence="14 15" key="1">
    <citation type="journal article" date="2009" name="Stand. Genomic Sci.">
        <title>Complete genome sequence of Catenulispora acidiphila type strain (ID 139908).</title>
        <authorList>
            <person name="Copeland A."/>
            <person name="Lapidus A."/>
            <person name="Glavina Del Rio T."/>
            <person name="Nolan M."/>
            <person name="Lucas S."/>
            <person name="Chen F."/>
            <person name="Tice H."/>
            <person name="Cheng J.F."/>
            <person name="Bruce D."/>
            <person name="Goodwin L."/>
            <person name="Pitluck S."/>
            <person name="Mikhailova N."/>
            <person name="Pati A."/>
            <person name="Ivanova N."/>
            <person name="Mavromatis K."/>
            <person name="Chen A."/>
            <person name="Palaniappan K."/>
            <person name="Chain P."/>
            <person name="Land M."/>
            <person name="Hauser L."/>
            <person name="Chang Y.J."/>
            <person name="Jeffries C.D."/>
            <person name="Chertkov O."/>
            <person name="Brettin T."/>
            <person name="Detter J.C."/>
            <person name="Han C."/>
            <person name="Ali Z."/>
            <person name="Tindall B.J."/>
            <person name="Goker M."/>
            <person name="Bristow J."/>
            <person name="Eisen J.A."/>
            <person name="Markowitz V."/>
            <person name="Hugenholtz P."/>
            <person name="Kyrpides N.C."/>
            <person name="Klenk H.P."/>
        </authorList>
    </citation>
    <scope>NUCLEOTIDE SEQUENCE [LARGE SCALE GENOMIC DNA]</scope>
    <source>
        <strain evidence="15">DSM 44928 / JCM 14897 / NBRC 102108 / NRRL B-24433 / ID139908</strain>
    </source>
</reference>
<dbReference type="GO" id="GO:0004851">
    <property type="term" value="F:uroporphyrin-III C-methyltransferase activity"/>
    <property type="evidence" value="ECO:0007669"/>
    <property type="project" value="InterPro"/>
</dbReference>
<dbReference type="Gene3D" id="3.30.950.10">
    <property type="entry name" value="Methyltransferase, Cobalt-precorrin-4 Transmethylase, Domain 2"/>
    <property type="match status" value="1"/>
</dbReference>
<dbReference type="RefSeq" id="WP_012786532.1">
    <property type="nucleotide sequence ID" value="NC_013131.1"/>
</dbReference>
<dbReference type="InterPro" id="IPR006367">
    <property type="entry name" value="Sirohaem_synthase_N"/>
</dbReference>
<sequence>MSAMTDPAPVYPAALRLAGRRVVVIGGGPVAQRRVLGLLDARADVLVVAPEATPAIEALADGGEIVWEPRPYRDGDLAQAWYAVAAADDPAVNGAVAREAEAGRVFCSRADSAEDSTAWTPAVGRHDGVTVAVIGGGDPRRAVDVRDGVLEGLRDGTLAAPHHRGRTPGVALVGGGPGDPDLITVRGRRLLAEADVVVADRLGPRGLLDELAPDVEIVDASKIPYGRSLAQEAINELLIERAKAGKFVVRLKGGDPFVFGRGFEEVLACAEAGVPCSVVPGITSSISVPALAGIPVTHRGVAHEFTVVSGHVAPDNPKSLVDWAALGRMTGTLVILMGIERIAAIAETLLAHGRGPETPVAVIQEGTMPGERRVQTTLGMIGEAVAEAGIRPPAIVVVGPVVGLV</sequence>
<dbReference type="FunFam" id="3.40.1010.10:FF:000003">
    <property type="entry name" value="Putative Uroporphyrinogen-III C-methyltransferase"/>
    <property type="match status" value="1"/>
</dbReference>
<proteinExistence type="predicted"/>
<dbReference type="Proteomes" id="UP000000851">
    <property type="component" value="Chromosome"/>
</dbReference>
<feature type="active site" description="Proton donor" evidence="12">
    <location>
        <position position="222"/>
    </location>
</feature>
<evidence type="ECO:0000259" key="13">
    <source>
        <dbReference type="Pfam" id="PF00590"/>
    </source>
</evidence>
<dbReference type="InterPro" id="IPR014776">
    <property type="entry name" value="4pyrrole_Mease_sub2"/>
</dbReference>
<keyword evidence="10" id="KW-0511">Multifunctional enzyme</keyword>
<evidence type="ECO:0000256" key="3">
    <source>
        <dbReference type="ARBA" id="ARBA00022603"/>
    </source>
</evidence>
<keyword evidence="5" id="KW-0949">S-adenosyl-L-methionine</keyword>
<keyword evidence="9" id="KW-0627">Porphyrin biosynthesis</keyword>
<keyword evidence="7" id="KW-0520">NAD</keyword>